<evidence type="ECO:0000256" key="2">
    <source>
        <dbReference type="SAM" id="SignalP"/>
    </source>
</evidence>
<feature type="signal peptide" evidence="2">
    <location>
        <begin position="1"/>
        <end position="19"/>
    </location>
</feature>
<evidence type="ECO:0000313" key="5">
    <source>
        <dbReference type="Proteomes" id="UP001199314"/>
    </source>
</evidence>
<dbReference type="PANTHER" id="PTHR43798:SF33">
    <property type="entry name" value="HYDROLASE, PUTATIVE (AFU_ORTHOLOGUE AFUA_2G14860)-RELATED"/>
    <property type="match status" value="1"/>
</dbReference>
<accession>A0ABS7XLK8</accession>
<dbReference type="SUPFAM" id="SSF53474">
    <property type="entry name" value="alpha/beta-Hydrolases"/>
    <property type="match status" value="1"/>
</dbReference>
<feature type="coiled-coil region" evidence="1">
    <location>
        <begin position="58"/>
        <end position="85"/>
    </location>
</feature>
<dbReference type="PRINTS" id="PR00412">
    <property type="entry name" value="EPOXHYDRLASE"/>
</dbReference>
<dbReference type="InterPro" id="IPR000073">
    <property type="entry name" value="AB_hydrolase_1"/>
</dbReference>
<comment type="caution">
    <text evidence="4">The sequence shown here is derived from an EMBL/GenBank/DDBJ whole genome shotgun (WGS) entry which is preliminary data.</text>
</comment>
<keyword evidence="5" id="KW-1185">Reference proteome</keyword>
<dbReference type="InterPro" id="IPR000639">
    <property type="entry name" value="Epox_hydrolase-like"/>
</dbReference>
<keyword evidence="2" id="KW-0732">Signal</keyword>
<evidence type="ECO:0000259" key="3">
    <source>
        <dbReference type="Pfam" id="PF00561"/>
    </source>
</evidence>
<feature type="domain" description="AB hydrolase-1" evidence="3">
    <location>
        <begin position="54"/>
        <end position="296"/>
    </location>
</feature>
<dbReference type="PANTHER" id="PTHR43798">
    <property type="entry name" value="MONOACYLGLYCEROL LIPASE"/>
    <property type="match status" value="1"/>
</dbReference>
<sequence>MSKIIFCSSLLLFWLSALSQNQISDILNYDENVEKISIENEKIAFVDVGSGQNTLLFIHGLSSNLQSWKKNISELKNEYRCIALDLPGYGKSTKNSTTYSLKDYADFLNSFIEKKNLHDVILVGHSMGGQVAMHTLLAAQDNFKSLVLIAPAGIETFSENEAVVMKASYTAEMVEKSTPEQIRNNFKMNFHQFPEDAEFMIQERITMKEADDMKIYSEVVVNNIHAMLDEPVIDRMSDIEIPVLMIYGKNDLLIPNRYFHPAQNITSLVETAKEKIKNLKIELIDEAGHFVNFEKPDQVNTVITEFLN</sequence>
<keyword evidence="1" id="KW-0175">Coiled coil</keyword>
<dbReference type="PRINTS" id="PR00111">
    <property type="entry name" value="ABHYDROLASE"/>
</dbReference>
<gene>
    <name evidence="4" type="ORF">LB452_08450</name>
</gene>
<name>A0ABS7XLK8_9FLAO</name>
<reference evidence="5" key="1">
    <citation type="submission" date="2023-07" db="EMBL/GenBank/DDBJ databases">
        <title>Novel species isolated from saline lakes on Tibetan Plateau.</title>
        <authorList>
            <person name="Lu H."/>
        </authorList>
    </citation>
    <scope>NUCLEOTIDE SEQUENCE [LARGE SCALE GENOMIC DNA]</scope>
    <source>
        <strain evidence="5">CAK8W</strain>
    </source>
</reference>
<protein>
    <submittedName>
        <fullName evidence="4">Alpha/beta hydrolase</fullName>
    </submittedName>
</protein>
<proteinExistence type="predicted"/>
<evidence type="ECO:0000313" key="4">
    <source>
        <dbReference type="EMBL" id="MBZ9778951.1"/>
    </source>
</evidence>
<dbReference type="Gene3D" id="3.40.50.1820">
    <property type="entry name" value="alpha/beta hydrolase"/>
    <property type="match status" value="1"/>
</dbReference>
<dbReference type="Pfam" id="PF00561">
    <property type="entry name" value="Abhydrolase_1"/>
    <property type="match status" value="1"/>
</dbReference>
<feature type="chain" id="PRO_5047527971" evidence="2">
    <location>
        <begin position="20"/>
        <end position="308"/>
    </location>
</feature>
<dbReference type="Proteomes" id="UP001199314">
    <property type="component" value="Unassembled WGS sequence"/>
</dbReference>
<dbReference type="EMBL" id="JAIQZE010000008">
    <property type="protein sequence ID" value="MBZ9778951.1"/>
    <property type="molecule type" value="Genomic_DNA"/>
</dbReference>
<organism evidence="4 5">
    <name type="scientific">Psychroflexus longus</name>
    <dbReference type="NCBI Taxonomy" id="2873596"/>
    <lineage>
        <taxon>Bacteria</taxon>
        <taxon>Pseudomonadati</taxon>
        <taxon>Bacteroidota</taxon>
        <taxon>Flavobacteriia</taxon>
        <taxon>Flavobacteriales</taxon>
        <taxon>Flavobacteriaceae</taxon>
        <taxon>Psychroflexus</taxon>
    </lineage>
</organism>
<dbReference type="GO" id="GO:0016787">
    <property type="term" value="F:hydrolase activity"/>
    <property type="evidence" value="ECO:0007669"/>
    <property type="project" value="UniProtKB-KW"/>
</dbReference>
<keyword evidence="4" id="KW-0378">Hydrolase</keyword>
<dbReference type="RefSeq" id="WP_224461301.1">
    <property type="nucleotide sequence ID" value="NZ_JAIQZE010000008.1"/>
</dbReference>
<dbReference type="InterPro" id="IPR029058">
    <property type="entry name" value="AB_hydrolase_fold"/>
</dbReference>
<dbReference type="InterPro" id="IPR050266">
    <property type="entry name" value="AB_hydrolase_sf"/>
</dbReference>
<evidence type="ECO:0000256" key="1">
    <source>
        <dbReference type="SAM" id="Coils"/>
    </source>
</evidence>